<proteinExistence type="predicted"/>
<dbReference type="EMBL" id="MRCG01000013">
    <property type="protein sequence ID" value="OKH46343.1"/>
    <property type="molecule type" value="Genomic_DNA"/>
</dbReference>
<keyword evidence="2" id="KW-1185">Reference proteome</keyword>
<sequence length="161" mass="17360">MPVDRVVVNASPLIVLFKSSQADLLPRLFHEILIPQAVWQEVTILQNDVASSQLINSAWAMPVEVSINSEIAAWDLGAGESAVLSYGMQHSGYRAVIDDAAARRCARALGIATLGTGGVLVLAKRQGLIDSVGERLKRLQEAGLWLSESIIVMLKQQAGEE</sequence>
<gene>
    <name evidence="1" type="ORF">NIES30_16680</name>
</gene>
<dbReference type="Proteomes" id="UP000185557">
    <property type="component" value="Unassembled WGS sequence"/>
</dbReference>
<dbReference type="AlphaFoldDB" id="A0A1U7J2M7"/>
<accession>A0A1U7J2M7</accession>
<dbReference type="InterPro" id="IPR021799">
    <property type="entry name" value="PIN-like_prokaryotic"/>
</dbReference>
<dbReference type="Pfam" id="PF11848">
    <property type="entry name" value="DUF3368"/>
    <property type="match status" value="1"/>
</dbReference>
<comment type="caution">
    <text evidence="1">The sequence shown here is derived from an EMBL/GenBank/DDBJ whole genome shotgun (WGS) entry which is preliminary data.</text>
</comment>
<name>A0A1U7J2M7_9CYAN</name>
<evidence type="ECO:0000313" key="2">
    <source>
        <dbReference type="Proteomes" id="UP000185557"/>
    </source>
</evidence>
<organism evidence="1 2">
    <name type="scientific">Phormidium tenue NIES-30</name>
    <dbReference type="NCBI Taxonomy" id="549789"/>
    <lineage>
        <taxon>Bacteria</taxon>
        <taxon>Bacillati</taxon>
        <taxon>Cyanobacteriota</taxon>
        <taxon>Cyanophyceae</taxon>
        <taxon>Oscillatoriophycideae</taxon>
        <taxon>Oscillatoriales</taxon>
        <taxon>Oscillatoriaceae</taxon>
        <taxon>Phormidium</taxon>
    </lineage>
</organism>
<evidence type="ECO:0000313" key="1">
    <source>
        <dbReference type="EMBL" id="OKH46343.1"/>
    </source>
</evidence>
<dbReference type="PANTHER" id="PTHR39550">
    <property type="entry name" value="SLL0658 PROTEIN"/>
    <property type="match status" value="1"/>
</dbReference>
<reference evidence="1 2" key="1">
    <citation type="submission" date="2016-11" db="EMBL/GenBank/DDBJ databases">
        <title>Draft Genome Sequences of Nine Cyanobacterial Strains from Diverse Habitats.</title>
        <authorList>
            <person name="Zhu T."/>
            <person name="Hou S."/>
            <person name="Lu X."/>
            <person name="Hess W.R."/>
        </authorList>
    </citation>
    <scope>NUCLEOTIDE SEQUENCE [LARGE SCALE GENOMIC DNA]</scope>
    <source>
        <strain evidence="1 2">NIES-30</strain>
    </source>
</reference>
<dbReference type="STRING" id="549789.NIES30_16680"/>
<protein>
    <submittedName>
        <fullName evidence="1">Twitching motility protein PilT</fullName>
    </submittedName>
</protein>
<dbReference type="PANTHER" id="PTHR39550:SF1">
    <property type="entry name" value="SLL0658 PROTEIN"/>
    <property type="match status" value="1"/>
</dbReference>
<dbReference type="OrthoDB" id="556724at2"/>